<dbReference type="EMBL" id="GL945474">
    <property type="protein sequence ID" value="EGO04245.1"/>
    <property type="molecule type" value="Genomic_DNA"/>
</dbReference>
<evidence type="ECO:0000313" key="1">
    <source>
        <dbReference type="EMBL" id="EGO04245.1"/>
    </source>
</evidence>
<organism evidence="2">
    <name type="scientific">Serpula lacrymans var. lacrymans (strain S7.3)</name>
    <name type="common">Dry rot fungus</name>
    <dbReference type="NCBI Taxonomy" id="936435"/>
    <lineage>
        <taxon>Eukaryota</taxon>
        <taxon>Fungi</taxon>
        <taxon>Dikarya</taxon>
        <taxon>Basidiomycota</taxon>
        <taxon>Agaricomycotina</taxon>
        <taxon>Agaricomycetes</taxon>
        <taxon>Agaricomycetidae</taxon>
        <taxon>Boletales</taxon>
        <taxon>Coniophorineae</taxon>
        <taxon>Serpulaceae</taxon>
        <taxon>Serpula</taxon>
    </lineage>
</organism>
<dbReference type="Proteomes" id="UP000008063">
    <property type="component" value="Unassembled WGS sequence"/>
</dbReference>
<dbReference type="InParanoid" id="F8PFP4"/>
<protein>
    <submittedName>
        <fullName evidence="1">Uncharacterized protein</fullName>
    </submittedName>
</protein>
<keyword evidence="2" id="KW-1185">Reference proteome</keyword>
<sequence>MHRSLTEKELARCEENKVIAEYPPNNSSNMLTISISSTKKVAARCENNKVTARSCSTLDNSADATTKTTNNGPVALDKEMINHLNKSAHQQVMTLASFQDRKKYTYVIDKVPSEGIVWGITGQIRSFWFFDKAGATSERASITVVPFLVDEAAIAHKILLA</sequence>
<gene>
    <name evidence="1" type="ORF">SERLA73DRAFT_148838</name>
</gene>
<accession>F8PFP4</accession>
<reference evidence="2" key="1">
    <citation type="journal article" date="2011" name="Science">
        <title>The plant cell wall-decomposing machinery underlies the functional diversity of forest fungi.</title>
        <authorList>
            <person name="Eastwood D.C."/>
            <person name="Floudas D."/>
            <person name="Binder M."/>
            <person name="Majcherczyk A."/>
            <person name="Schneider P."/>
            <person name="Aerts A."/>
            <person name="Asiegbu F.O."/>
            <person name="Baker S.E."/>
            <person name="Barry K."/>
            <person name="Bendiksby M."/>
            <person name="Blumentritt M."/>
            <person name="Coutinho P.M."/>
            <person name="Cullen D."/>
            <person name="de Vries R.P."/>
            <person name="Gathman A."/>
            <person name="Goodell B."/>
            <person name="Henrissat B."/>
            <person name="Ihrmark K."/>
            <person name="Kauserud H."/>
            <person name="Kohler A."/>
            <person name="LaButti K."/>
            <person name="Lapidus A."/>
            <person name="Lavin J.L."/>
            <person name="Lee Y.-H."/>
            <person name="Lindquist E."/>
            <person name="Lilly W."/>
            <person name="Lucas S."/>
            <person name="Morin E."/>
            <person name="Murat C."/>
            <person name="Oguiza J.A."/>
            <person name="Park J."/>
            <person name="Pisabarro A.G."/>
            <person name="Riley R."/>
            <person name="Rosling A."/>
            <person name="Salamov A."/>
            <person name="Schmidt O."/>
            <person name="Schmutz J."/>
            <person name="Skrede I."/>
            <person name="Stenlid J."/>
            <person name="Wiebenga A."/>
            <person name="Xie X."/>
            <person name="Kuees U."/>
            <person name="Hibbett D.S."/>
            <person name="Hoffmeister D."/>
            <person name="Hoegberg N."/>
            <person name="Martin F."/>
            <person name="Grigoriev I.V."/>
            <person name="Watkinson S.C."/>
        </authorList>
    </citation>
    <scope>NUCLEOTIDE SEQUENCE [LARGE SCALE GENOMIC DNA]</scope>
    <source>
        <strain evidence="2">strain S7.3</strain>
    </source>
</reference>
<name>F8PFP4_SERL3</name>
<evidence type="ECO:0000313" key="2">
    <source>
        <dbReference type="Proteomes" id="UP000008063"/>
    </source>
</evidence>
<dbReference type="AlphaFoldDB" id="F8PFP4"/>
<dbReference type="HOGENOM" id="CLU_1670453_0_0_1"/>
<proteinExistence type="predicted"/>